<dbReference type="InterPro" id="IPR046358">
    <property type="entry name" value="Flagellin_C"/>
</dbReference>
<dbReference type="PANTHER" id="PTHR42792">
    <property type="entry name" value="FLAGELLIN"/>
    <property type="match status" value="1"/>
</dbReference>
<feature type="domain" description="Flagellin C-terminal" evidence="3">
    <location>
        <begin position="378"/>
        <end position="458"/>
    </location>
</feature>
<dbReference type="Pfam" id="PF00669">
    <property type="entry name" value="Flagellin_N"/>
    <property type="match status" value="1"/>
</dbReference>
<dbReference type="PANTHER" id="PTHR42792:SF2">
    <property type="entry name" value="FLAGELLIN"/>
    <property type="match status" value="1"/>
</dbReference>
<comment type="caution">
    <text evidence="4">The sequence shown here is derived from an EMBL/GenBank/DDBJ whole genome shotgun (WGS) entry which is preliminary data.</text>
</comment>
<sequence length="476" mass="48622">MDVLGGVGQVLLNLSLTQKKKQTDIRALASGLRVNSAVDDPSGYGIAQRLQTQVNGFQQAVQNVQTANNALAVANGALTTITLILQRIRSLVVQSRSDLNSSTDLASIQAEISQMLLEVNRISSDTTFNGINLLNGQFQTTAPYSPVSGNGYGYGAQQVTSPLLNPNGSIPTTTVVNADGLGNPGPLVTLYGGTGVTGPGNFIPSFVSFQVVGYSANAIDPDSGVNVGPGVFIQVQAYSSNPAFGAAPLYQDTSAVPVNAGPLPFPIPINTPGSYTGTSEGLITINLPNLTQQDVGAAIAFEVYAPAATPPANAGPLYVQNGPQEGQTTAISLPGVSTNDLNISNISVLAPQTVNFENVVQGQSSSNNIPAADAEIRVDAALSAVTQAQAQIGAQMVSLNYDANNANTAAVNLTASVSSIQDANIGATVTDFTQQQILTQIGTSVIAQMQVSATQLTALMLNGIGIGVGAGAAPIA</sequence>
<evidence type="ECO:0000259" key="2">
    <source>
        <dbReference type="Pfam" id="PF00669"/>
    </source>
</evidence>
<dbReference type="InterPro" id="IPR042187">
    <property type="entry name" value="Flagellin_C_sub2"/>
</dbReference>
<evidence type="ECO:0000256" key="1">
    <source>
        <dbReference type="ARBA" id="ARBA00023143"/>
    </source>
</evidence>
<dbReference type="GO" id="GO:0005198">
    <property type="term" value="F:structural molecule activity"/>
    <property type="evidence" value="ECO:0007669"/>
    <property type="project" value="InterPro"/>
</dbReference>
<protein>
    <recommendedName>
        <fullName evidence="5">Flagellin</fullName>
    </recommendedName>
</protein>
<evidence type="ECO:0000313" key="4">
    <source>
        <dbReference type="EMBL" id="CBI02030.1"/>
    </source>
</evidence>
<dbReference type="InterPro" id="IPR001492">
    <property type="entry name" value="Flagellin"/>
</dbReference>
<organism evidence="4">
    <name type="scientific">mine drainage metagenome</name>
    <dbReference type="NCBI Taxonomy" id="410659"/>
    <lineage>
        <taxon>unclassified sequences</taxon>
        <taxon>metagenomes</taxon>
        <taxon>ecological metagenomes</taxon>
    </lineage>
</organism>
<name>E6Q471_9ZZZZ</name>
<gene>
    <name evidence="4" type="ORF">CARN4_2225</name>
</gene>
<dbReference type="PRINTS" id="PR00207">
    <property type="entry name" value="FLAGELLIN"/>
</dbReference>
<dbReference type="Gene3D" id="6.10.10.10">
    <property type="entry name" value="Flagellar export chaperone, C-terminal domain"/>
    <property type="match status" value="1"/>
</dbReference>
<accession>E6Q471</accession>
<dbReference type="Gene3D" id="1.20.1330.10">
    <property type="entry name" value="f41 fragment of flagellin, N-terminal domain"/>
    <property type="match status" value="2"/>
</dbReference>
<reference evidence="4" key="1">
    <citation type="submission" date="2009-10" db="EMBL/GenBank/DDBJ databases">
        <title>Diversity of trophic interactions inside an arsenic-rich microbial ecosystem.</title>
        <authorList>
            <person name="Bertin P.N."/>
            <person name="Heinrich-Salmeron A."/>
            <person name="Pelletier E."/>
            <person name="Goulhen-Chollet F."/>
            <person name="Arsene-Ploetze F."/>
            <person name="Gallien S."/>
            <person name="Calteau A."/>
            <person name="Vallenet D."/>
            <person name="Casiot C."/>
            <person name="Chane-Woon-Ming B."/>
            <person name="Giloteaux L."/>
            <person name="Barakat M."/>
            <person name="Bonnefoy V."/>
            <person name="Bruneel O."/>
            <person name="Chandler M."/>
            <person name="Cleiss J."/>
            <person name="Duran R."/>
            <person name="Elbaz-Poulichet F."/>
            <person name="Fonknechten N."/>
            <person name="Lauga B."/>
            <person name="Mornico D."/>
            <person name="Ortet P."/>
            <person name="Schaeffer C."/>
            <person name="Siguier P."/>
            <person name="Alexander Thil Smith A."/>
            <person name="Van Dorsselaer A."/>
            <person name="Weissenbach J."/>
            <person name="Medigue C."/>
            <person name="Le Paslier D."/>
        </authorList>
    </citation>
    <scope>NUCLEOTIDE SEQUENCE</scope>
</reference>
<feature type="domain" description="Flagellin N-terminal" evidence="2">
    <location>
        <begin position="12"/>
        <end position="137"/>
    </location>
</feature>
<dbReference type="EMBL" id="CABO01000028">
    <property type="protein sequence ID" value="CBI02030.1"/>
    <property type="molecule type" value="Genomic_DNA"/>
</dbReference>
<dbReference type="SUPFAM" id="SSF64518">
    <property type="entry name" value="Phase 1 flagellin"/>
    <property type="match status" value="1"/>
</dbReference>
<dbReference type="InterPro" id="IPR001029">
    <property type="entry name" value="Flagellin_N"/>
</dbReference>
<dbReference type="AlphaFoldDB" id="E6Q471"/>
<keyword evidence="1" id="KW-0975">Bacterial flagellum</keyword>
<proteinExistence type="predicted"/>
<evidence type="ECO:0000259" key="3">
    <source>
        <dbReference type="Pfam" id="PF00700"/>
    </source>
</evidence>
<dbReference type="GO" id="GO:0009288">
    <property type="term" value="C:bacterial-type flagellum"/>
    <property type="evidence" value="ECO:0007669"/>
    <property type="project" value="InterPro"/>
</dbReference>
<evidence type="ECO:0008006" key="5">
    <source>
        <dbReference type="Google" id="ProtNLM"/>
    </source>
</evidence>
<dbReference type="Pfam" id="PF00700">
    <property type="entry name" value="Flagellin_C"/>
    <property type="match status" value="1"/>
</dbReference>